<proteinExistence type="predicted"/>
<keyword evidence="3" id="KW-1185">Reference proteome</keyword>
<name>F0F924_9BACT</name>
<dbReference type="AlphaFoldDB" id="F0F924"/>
<evidence type="ECO:0000313" key="2">
    <source>
        <dbReference type="EMBL" id="EGC19551.1"/>
    </source>
</evidence>
<comment type="caution">
    <text evidence="2">The sequence shown here is derived from an EMBL/GenBank/DDBJ whole genome shotgun (WGS) entry which is preliminary data.</text>
</comment>
<feature type="compositionally biased region" description="Basic and acidic residues" evidence="1">
    <location>
        <begin position="36"/>
        <end position="84"/>
    </location>
</feature>
<dbReference type="Proteomes" id="UP000005697">
    <property type="component" value="Unassembled WGS sequence"/>
</dbReference>
<accession>F0F924</accession>
<dbReference type="HOGENOM" id="CLU_2524751_0_0_10"/>
<feature type="compositionally biased region" description="Basic and acidic residues" evidence="1">
    <location>
        <begin position="1"/>
        <end position="23"/>
    </location>
</feature>
<feature type="compositionally biased region" description="Basic residues" evidence="1">
    <location>
        <begin position="24"/>
        <end position="35"/>
    </location>
</feature>
<organism evidence="2 3">
    <name type="scientific">Prevotella multiformis DSM 16608</name>
    <dbReference type="NCBI Taxonomy" id="888743"/>
    <lineage>
        <taxon>Bacteria</taxon>
        <taxon>Pseudomonadati</taxon>
        <taxon>Bacteroidota</taxon>
        <taxon>Bacteroidia</taxon>
        <taxon>Bacteroidales</taxon>
        <taxon>Prevotellaceae</taxon>
        <taxon>Prevotella</taxon>
    </lineage>
</organism>
<reference evidence="2 3" key="1">
    <citation type="submission" date="2011-01" db="EMBL/GenBank/DDBJ databases">
        <authorList>
            <person name="Muzny D."/>
            <person name="Qin X."/>
            <person name="Deng J."/>
            <person name="Jiang H."/>
            <person name="Liu Y."/>
            <person name="Qu J."/>
            <person name="Song X.-Z."/>
            <person name="Zhang L."/>
            <person name="Thornton R."/>
            <person name="Coyle M."/>
            <person name="Francisco L."/>
            <person name="Jackson L."/>
            <person name="Javaid M."/>
            <person name="Korchina V."/>
            <person name="Kovar C."/>
            <person name="Mata R."/>
            <person name="Mathew T."/>
            <person name="Ngo R."/>
            <person name="Nguyen L."/>
            <person name="Nguyen N."/>
            <person name="Okwuonu G."/>
            <person name="Ongeri F."/>
            <person name="Pham C."/>
            <person name="Simmons D."/>
            <person name="Wilczek-Boney K."/>
            <person name="Hale W."/>
            <person name="Jakkamsetti A."/>
            <person name="Pham P."/>
            <person name="Ruth R."/>
            <person name="San Lucas F."/>
            <person name="Warren J."/>
            <person name="Zhang J."/>
            <person name="Zhao Z."/>
            <person name="Zhou C."/>
            <person name="Zhu D."/>
            <person name="Lee S."/>
            <person name="Bess C."/>
            <person name="Blankenburg K."/>
            <person name="Forbes L."/>
            <person name="Fu Q."/>
            <person name="Gubbala S."/>
            <person name="Hirani K."/>
            <person name="Jayaseelan J.C."/>
            <person name="Lara F."/>
            <person name="Munidasa M."/>
            <person name="Palculict T."/>
            <person name="Patil S."/>
            <person name="Pu L.-L."/>
            <person name="Saada N."/>
            <person name="Tang L."/>
            <person name="Weissenberger G."/>
            <person name="Zhu Y."/>
            <person name="Hemphill L."/>
            <person name="Shang Y."/>
            <person name="Youmans B."/>
            <person name="Ayvaz T."/>
            <person name="Ross M."/>
            <person name="Santibanez J."/>
            <person name="Aqrawi P."/>
            <person name="Gross S."/>
            <person name="Joshi V."/>
            <person name="Fowler G."/>
            <person name="Nazareth L."/>
            <person name="Reid J."/>
            <person name="Worley K."/>
            <person name="Petrosino J."/>
            <person name="Highlander S."/>
            <person name="Gibbs R."/>
        </authorList>
    </citation>
    <scope>NUCLEOTIDE SEQUENCE [LARGE SCALE GENOMIC DNA]</scope>
    <source>
        <strain evidence="2 3">DSM 16608</strain>
    </source>
</reference>
<feature type="region of interest" description="Disordered" evidence="1">
    <location>
        <begin position="1"/>
        <end position="84"/>
    </location>
</feature>
<protein>
    <submittedName>
        <fullName evidence="2">Uncharacterized protein</fullName>
    </submittedName>
</protein>
<gene>
    <name evidence="2" type="ORF">HMPREF9141_2091</name>
</gene>
<sequence length="84" mass="9748">MSERFYRNGRRAEPAGADPDGRRTFRKAPGRRLIRRREDLQECQHTADDGKHDKGDEDTDKTAGHFPDEKEAEHKCRKQGDVKL</sequence>
<dbReference type="EMBL" id="AEWX01000027">
    <property type="protein sequence ID" value="EGC19551.1"/>
    <property type="molecule type" value="Genomic_DNA"/>
</dbReference>
<evidence type="ECO:0000313" key="3">
    <source>
        <dbReference type="Proteomes" id="UP000005697"/>
    </source>
</evidence>
<evidence type="ECO:0000256" key="1">
    <source>
        <dbReference type="SAM" id="MobiDB-lite"/>
    </source>
</evidence>